<dbReference type="RefSeq" id="WP_154327533.1">
    <property type="nucleotide sequence ID" value="NZ_CP045696.1"/>
</dbReference>
<dbReference type="Proteomes" id="UP000483362">
    <property type="component" value="Unassembled WGS sequence"/>
</dbReference>
<sequence>MRYRNEDDKCYGVAGMTIGLSIFDASDLYTGVTLDADGLDCIQFTPEFFFSGNPRINAKQSWQCIYSHYQISMGLIIADTVCRKMLLDHGTIDRKSKKALLDAMAEEGKELCQLERDEVEPIFDKYFSHLVKVFSNADIRKAIDEMVALLKEHRSFSRSEINDILHQLSIL</sequence>
<name>A0A6L5XC27_9BACT</name>
<evidence type="ECO:0000313" key="2">
    <source>
        <dbReference type="Proteomes" id="UP000483362"/>
    </source>
</evidence>
<keyword evidence="2" id="KW-1185">Reference proteome</keyword>
<dbReference type="EMBL" id="VULT01000005">
    <property type="protein sequence ID" value="MSS17065.1"/>
    <property type="molecule type" value="Genomic_DNA"/>
</dbReference>
<comment type="caution">
    <text evidence="1">The sequence shown here is derived from an EMBL/GenBank/DDBJ whole genome shotgun (WGS) entry which is preliminary data.</text>
</comment>
<gene>
    <name evidence="1" type="ORF">FYJ29_04705</name>
</gene>
<reference evidence="1 2" key="1">
    <citation type="submission" date="2019-08" db="EMBL/GenBank/DDBJ databases">
        <title>In-depth cultivation of the pig gut microbiome towards novel bacterial diversity and tailored functional studies.</title>
        <authorList>
            <person name="Wylensek D."/>
            <person name="Hitch T.C.A."/>
            <person name="Clavel T."/>
        </authorList>
    </citation>
    <scope>NUCLEOTIDE SEQUENCE [LARGE SCALE GENOMIC DNA]</scope>
    <source>
        <strain evidence="1 2">Oil-RF-744-WCA-WT-10</strain>
    </source>
</reference>
<accession>A0A6L5XC27</accession>
<organism evidence="1 2">
    <name type="scientific">Sodaliphilus pleomorphus</name>
    <dbReference type="NCBI Taxonomy" id="2606626"/>
    <lineage>
        <taxon>Bacteria</taxon>
        <taxon>Pseudomonadati</taxon>
        <taxon>Bacteroidota</taxon>
        <taxon>Bacteroidia</taxon>
        <taxon>Bacteroidales</taxon>
        <taxon>Muribaculaceae</taxon>
        <taxon>Sodaliphilus</taxon>
    </lineage>
</organism>
<proteinExistence type="predicted"/>
<evidence type="ECO:0000313" key="1">
    <source>
        <dbReference type="EMBL" id="MSS17065.1"/>
    </source>
</evidence>
<protein>
    <submittedName>
        <fullName evidence="1">Uncharacterized protein</fullName>
    </submittedName>
</protein>
<dbReference type="AlphaFoldDB" id="A0A6L5XC27"/>